<feature type="compositionally biased region" description="Polar residues" evidence="1">
    <location>
        <begin position="228"/>
        <end position="239"/>
    </location>
</feature>
<evidence type="ECO:0000313" key="6">
    <source>
        <dbReference type="Proteomes" id="UP000663829"/>
    </source>
</evidence>
<evidence type="ECO:0000313" key="5">
    <source>
        <dbReference type="EMBL" id="CAF3774138.1"/>
    </source>
</evidence>
<protein>
    <submittedName>
        <fullName evidence="2">Uncharacterized protein</fullName>
    </submittedName>
</protein>
<proteinExistence type="predicted"/>
<dbReference type="EMBL" id="CAJOBC010000913">
    <property type="protein sequence ID" value="CAF3638396.1"/>
    <property type="molecule type" value="Genomic_DNA"/>
</dbReference>
<dbReference type="AlphaFoldDB" id="A0A813W6Q8"/>
<accession>A0A813W6Q8</accession>
<comment type="caution">
    <text evidence="2">The sequence shown here is derived from an EMBL/GenBank/DDBJ whole genome shotgun (WGS) entry which is preliminary data.</text>
</comment>
<evidence type="ECO:0000313" key="4">
    <source>
        <dbReference type="EMBL" id="CAF3638396.1"/>
    </source>
</evidence>
<dbReference type="OrthoDB" id="10014959at2759"/>
<evidence type="ECO:0000313" key="2">
    <source>
        <dbReference type="EMBL" id="CAF0850736.1"/>
    </source>
</evidence>
<keyword evidence="6" id="KW-1185">Reference proteome</keyword>
<reference evidence="2" key="1">
    <citation type="submission" date="2021-02" db="EMBL/GenBank/DDBJ databases">
        <authorList>
            <person name="Nowell W R."/>
        </authorList>
    </citation>
    <scope>NUCLEOTIDE SEQUENCE</scope>
</reference>
<dbReference type="Proteomes" id="UP000682733">
    <property type="component" value="Unassembled WGS sequence"/>
</dbReference>
<dbReference type="Proteomes" id="UP000681722">
    <property type="component" value="Unassembled WGS sequence"/>
</dbReference>
<name>A0A813W6Q8_9BILA</name>
<dbReference type="Proteomes" id="UP000663829">
    <property type="component" value="Unassembled WGS sequence"/>
</dbReference>
<dbReference type="EMBL" id="CAJNOQ010000913">
    <property type="protein sequence ID" value="CAF0850736.1"/>
    <property type="molecule type" value="Genomic_DNA"/>
</dbReference>
<dbReference type="Proteomes" id="UP000677228">
    <property type="component" value="Unassembled WGS sequence"/>
</dbReference>
<gene>
    <name evidence="2" type="ORF">GPM918_LOCUS6058</name>
    <name evidence="3" type="ORF">OVA965_LOCUS14749</name>
    <name evidence="4" type="ORF">SRO942_LOCUS6058</name>
    <name evidence="5" type="ORF">TMI583_LOCUS14753</name>
</gene>
<evidence type="ECO:0000313" key="3">
    <source>
        <dbReference type="EMBL" id="CAF1004900.1"/>
    </source>
</evidence>
<evidence type="ECO:0000256" key="1">
    <source>
        <dbReference type="SAM" id="MobiDB-lite"/>
    </source>
</evidence>
<organism evidence="2 6">
    <name type="scientific">Didymodactylos carnosus</name>
    <dbReference type="NCBI Taxonomy" id="1234261"/>
    <lineage>
        <taxon>Eukaryota</taxon>
        <taxon>Metazoa</taxon>
        <taxon>Spiralia</taxon>
        <taxon>Gnathifera</taxon>
        <taxon>Rotifera</taxon>
        <taxon>Eurotatoria</taxon>
        <taxon>Bdelloidea</taxon>
        <taxon>Philodinida</taxon>
        <taxon>Philodinidae</taxon>
        <taxon>Didymodactylos</taxon>
    </lineage>
</organism>
<dbReference type="EMBL" id="CAJNOK010006477">
    <property type="protein sequence ID" value="CAF1004900.1"/>
    <property type="molecule type" value="Genomic_DNA"/>
</dbReference>
<sequence>MNSYLKRQVPNEVKSWMLKDGTVRQLAENSRIISNNTRQNVILSRQFLSDALNMSYDRYRLILKNDFDKKLFLKKQKAKAERSMPGLKAHVEELTADLKNGITPSLNNYTRSETWLSSASQSPFKFAQTSDPTFNKKPFQKFNRAATTVDNRAKNENILNRTQSDILITKVSSADINKNDRQNGTLAKFEISETDLSKIQDAHSTMSTEVNLPMTAKPVLQQNMQKTIISSDSKQSRPTSSRKKTSISRVRLNQLAMPRSSRVMLPFGRQSRRILNKVTSSQLFGSLEESLIETPRESTISAIDDSSSATHDKRFRRLMTTFSESYRAKNSDQNDIRTIVSDNPSLQDTSGHWQSNENAFKLEQLRHKREILVKQFPKDIFWMDVAA</sequence>
<feature type="region of interest" description="Disordered" evidence="1">
    <location>
        <begin position="228"/>
        <end position="247"/>
    </location>
</feature>
<dbReference type="EMBL" id="CAJOBA010006485">
    <property type="protein sequence ID" value="CAF3774138.1"/>
    <property type="molecule type" value="Genomic_DNA"/>
</dbReference>